<dbReference type="GO" id="GO:0050525">
    <property type="term" value="F:cutinase activity"/>
    <property type="evidence" value="ECO:0007669"/>
    <property type="project" value="UniProtKB-EC"/>
</dbReference>
<dbReference type="EMBL" id="FZOD01000002">
    <property type="protein sequence ID" value="SNS00346.1"/>
    <property type="molecule type" value="Genomic_DNA"/>
</dbReference>
<evidence type="ECO:0000256" key="11">
    <source>
        <dbReference type="ARBA" id="ARBA00033707"/>
    </source>
</evidence>
<evidence type="ECO:0000313" key="18">
    <source>
        <dbReference type="Proteomes" id="UP000198282"/>
    </source>
</evidence>
<evidence type="ECO:0000256" key="8">
    <source>
        <dbReference type="ARBA" id="ARBA00022801"/>
    </source>
</evidence>
<dbReference type="InterPro" id="IPR029058">
    <property type="entry name" value="AB_hydrolase_fold"/>
</dbReference>
<keyword evidence="8 17" id="KW-0378">Hydrolase</keyword>
<evidence type="ECO:0000256" key="13">
    <source>
        <dbReference type="ARBA" id="ARBA00033780"/>
    </source>
</evidence>
<comment type="similarity">
    <text evidence="3">Belongs to the AB hydrolase superfamily.</text>
</comment>
<protein>
    <recommendedName>
        <fullName evidence="13">Poly(ethylene terephthalate) hydrolase</fullName>
        <ecNumber evidence="12">3.1.1.101</ecNumber>
        <ecNumber evidence="4">3.1.1.74</ecNumber>
    </recommendedName>
</protein>
<dbReference type="SUPFAM" id="SSF53474">
    <property type="entry name" value="alpha/beta-Hydrolases"/>
    <property type="match status" value="1"/>
</dbReference>
<dbReference type="AlphaFoldDB" id="A0A239AX86"/>
<keyword evidence="5" id="KW-0719">Serine esterase</keyword>
<keyword evidence="18" id="KW-1185">Reference proteome</keyword>
<evidence type="ECO:0000256" key="6">
    <source>
        <dbReference type="ARBA" id="ARBA00022525"/>
    </source>
</evidence>
<sequence>MQSENITPHGSHHPTSGRSRIASRPAHRARTAAKLTLMLALIGGSGAIAPAAQAVANPTPVVQAAANPYERGPAPTSSSVEAVRGAFATSSTNVSSLLVSGFGGGTIYYPTSTAQGTFGAVAIAPGFTATKSSMAWLAERVASHGFVVFNIDTNTTSDQPASRGRQLLAALDYLVEDSSAASRIDATRLGVMGHSMGGGGTLSAANSRPSLQAAIPLTGWHTTKSWSGIRVPTLVVGAENDSVAPVSSHSKPFYNSIPASSEKAYLELNGASHFAPNSSNTTIAKYSISWLKRFIDNDTRYDQFLCPSPPNSTTISDYLDTCPHA</sequence>
<evidence type="ECO:0000256" key="4">
    <source>
        <dbReference type="ARBA" id="ARBA00013095"/>
    </source>
</evidence>
<evidence type="ECO:0000259" key="16">
    <source>
        <dbReference type="Pfam" id="PF12740"/>
    </source>
</evidence>
<dbReference type="EC" id="3.1.1.74" evidence="4"/>
<name>A0A239AX86_9ACTN</name>
<evidence type="ECO:0000256" key="2">
    <source>
        <dbReference type="ARBA" id="ARBA00004613"/>
    </source>
</evidence>
<evidence type="ECO:0000256" key="12">
    <source>
        <dbReference type="ARBA" id="ARBA00033764"/>
    </source>
</evidence>
<comment type="catalytic activity">
    <reaction evidence="10">
        <text>a butanoate ester + H2O = an aliphatic alcohol + butanoate + H(+)</text>
        <dbReference type="Rhea" id="RHEA:47348"/>
        <dbReference type="ChEBI" id="CHEBI:2571"/>
        <dbReference type="ChEBI" id="CHEBI:15377"/>
        <dbReference type="ChEBI" id="CHEBI:15378"/>
        <dbReference type="ChEBI" id="CHEBI:17968"/>
        <dbReference type="ChEBI" id="CHEBI:50477"/>
    </reaction>
    <physiologicalReaction direction="left-to-right" evidence="10">
        <dbReference type="Rhea" id="RHEA:47349"/>
    </physiologicalReaction>
</comment>
<organism evidence="17 18">
    <name type="scientific">Streptosporangium subroseum</name>
    <dbReference type="NCBI Taxonomy" id="106412"/>
    <lineage>
        <taxon>Bacteria</taxon>
        <taxon>Bacillati</taxon>
        <taxon>Actinomycetota</taxon>
        <taxon>Actinomycetes</taxon>
        <taxon>Streptosporangiales</taxon>
        <taxon>Streptosporangiaceae</taxon>
        <taxon>Streptosporangium</taxon>
    </lineage>
</organism>
<evidence type="ECO:0000256" key="10">
    <source>
        <dbReference type="ARBA" id="ARBA00033629"/>
    </source>
</evidence>
<evidence type="ECO:0000256" key="9">
    <source>
        <dbReference type="ARBA" id="ARBA00023157"/>
    </source>
</evidence>
<evidence type="ECO:0000256" key="7">
    <source>
        <dbReference type="ARBA" id="ARBA00022764"/>
    </source>
</evidence>
<dbReference type="PANTHER" id="PTHR22946:SF9">
    <property type="entry name" value="POLYKETIDE TRANSFERASE AF380"/>
    <property type="match status" value="1"/>
</dbReference>
<comment type="catalytic activity">
    <reaction evidence="11">
        <text>(ethylene terephthalate)(n) + H2O = (ethylene terephthalate)(n-1) + 4-[(2-hydroxyethoxy)carbonyl]benzoate + H(+)</text>
        <dbReference type="Rhea" id="RHEA:49528"/>
        <dbReference type="Rhea" id="RHEA-COMP:12420"/>
        <dbReference type="Rhea" id="RHEA-COMP:12421"/>
        <dbReference type="ChEBI" id="CHEBI:15377"/>
        <dbReference type="ChEBI" id="CHEBI:15378"/>
        <dbReference type="ChEBI" id="CHEBI:131701"/>
        <dbReference type="ChEBI" id="CHEBI:131704"/>
        <dbReference type="EC" id="3.1.1.101"/>
    </reaction>
    <physiologicalReaction direction="left-to-right" evidence="11">
        <dbReference type="Rhea" id="RHEA:49529"/>
    </physiologicalReaction>
</comment>
<proteinExistence type="inferred from homology"/>
<evidence type="ECO:0000313" key="17">
    <source>
        <dbReference type="EMBL" id="SNS00346.1"/>
    </source>
</evidence>
<evidence type="ECO:0000256" key="14">
    <source>
        <dbReference type="ARBA" id="ARBA00034045"/>
    </source>
</evidence>
<dbReference type="InterPro" id="IPR050261">
    <property type="entry name" value="FrsA_esterase"/>
</dbReference>
<gene>
    <name evidence="17" type="ORF">SAMN05216276_1002221</name>
</gene>
<dbReference type="Gene3D" id="3.40.50.1820">
    <property type="entry name" value="alpha/beta hydrolase"/>
    <property type="match status" value="1"/>
</dbReference>
<reference evidence="17 18" key="1">
    <citation type="submission" date="2017-06" db="EMBL/GenBank/DDBJ databases">
        <authorList>
            <person name="Kim H.J."/>
            <person name="Triplett B.A."/>
        </authorList>
    </citation>
    <scope>NUCLEOTIDE SEQUENCE [LARGE SCALE GENOMIC DNA]</scope>
    <source>
        <strain evidence="17 18">CGMCC 4.2132</strain>
    </source>
</reference>
<dbReference type="GO" id="GO:0005576">
    <property type="term" value="C:extracellular region"/>
    <property type="evidence" value="ECO:0007669"/>
    <property type="project" value="UniProtKB-SubCell"/>
</dbReference>
<dbReference type="Proteomes" id="UP000198282">
    <property type="component" value="Unassembled WGS sequence"/>
</dbReference>
<dbReference type="EC" id="3.1.1.101" evidence="12"/>
<keyword evidence="7" id="KW-0574">Periplasm</keyword>
<feature type="compositionally biased region" description="Polar residues" evidence="15">
    <location>
        <begin position="1"/>
        <end position="18"/>
    </location>
</feature>
<evidence type="ECO:0000256" key="5">
    <source>
        <dbReference type="ARBA" id="ARBA00022487"/>
    </source>
</evidence>
<comment type="subcellular location">
    <subcellularLocation>
        <location evidence="1">Periplasm</location>
    </subcellularLocation>
    <subcellularLocation>
        <location evidence="2">Secreted</location>
    </subcellularLocation>
</comment>
<dbReference type="Pfam" id="PF12740">
    <property type="entry name" value="PETase"/>
    <property type="match status" value="1"/>
</dbReference>
<dbReference type="PANTHER" id="PTHR22946">
    <property type="entry name" value="DIENELACTONE HYDROLASE DOMAIN-CONTAINING PROTEIN-RELATED"/>
    <property type="match status" value="1"/>
</dbReference>
<feature type="domain" description="PET hydrolase/cutinase-like" evidence="16">
    <location>
        <begin position="63"/>
        <end position="323"/>
    </location>
</feature>
<keyword evidence="6" id="KW-0964">Secreted</keyword>
<comment type="catalytic activity">
    <reaction evidence="14">
        <text>cutin + H2O = cutin monomers.</text>
        <dbReference type="EC" id="3.1.1.74"/>
    </reaction>
</comment>
<dbReference type="GO" id="GO:0042597">
    <property type="term" value="C:periplasmic space"/>
    <property type="evidence" value="ECO:0007669"/>
    <property type="project" value="UniProtKB-SubCell"/>
</dbReference>
<accession>A0A239AX86</accession>
<keyword evidence="9" id="KW-1015">Disulfide bond</keyword>
<dbReference type="InterPro" id="IPR041127">
    <property type="entry name" value="PET_hydrolase/cutinase-like"/>
</dbReference>
<evidence type="ECO:0000256" key="1">
    <source>
        <dbReference type="ARBA" id="ARBA00004418"/>
    </source>
</evidence>
<evidence type="ECO:0000256" key="3">
    <source>
        <dbReference type="ARBA" id="ARBA00008645"/>
    </source>
</evidence>
<evidence type="ECO:0000256" key="15">
    <source>
        <dbReference type="SAM" id="MobiDB-lite"/>
    </source>
</evidence>
<feature type="region of interest" description="Disordered" evidence="15">
    <location>
        <begin position="1"/>
        <end position="27"/>
    </location>
</feature>